<dbReference type="Gramene" id="RZC57029">
    <property type="protein sequence ID" value="RZC57029"/>
    <property type="gene ID" value="C5167_004332"/>
</dbReference>
<dbReference type="EMBL" id="CM010718">
    <property type="protein sequence ID" value="RZC57029.1"/>
    <property type="molecule type" value="Genomic_DNA"/>
</dbReference>
<accession>A0A4Y7JBC3</accession>
<evidence type="ECO:0000313" key="2">
    <source>
        <dbReference type="Proteomes" id="UP000316621"/>
    </source>
</evidence>
<sequence>GQKDEVWILKKQIPEIFSGAVKIEEITIDYSSEKKNWDHNVNGNNETVDGDEEIRIPEKGMIFDDDENT</sequence>
<evidence type="ECO:0000313" key="1">
    <source>
        <dbReference type="EMBL" id="RZC57029.1"/>
    </source>
</evidence>
<feature type="non-terminal residue" evidence="1">
    <location>
        <position position="1"/>
    </location>
</feature>
<dbReference type="AlphaFoldDB" id="A0A4Y7JBC3"/>
<gene>
    <name evidence="1" type="ORF">C5167_004332</name>
</gene>
<dbReference type="Proteomes" id="UP000316621">
    <property type="component" value="Chromosome 4"/>
</dbReference>
<keyword evidence="2" id="KW-1185">Reference proteome</keyword>
<reference evidence="1 2" key="1">
    <citation type="journal article" date="2018" name="Science">
        <title>The opium poppy genome and morphinan production.</title>
        <authorList>
            <person name="Guo L."/>
            <person name="Winzer T."/>
            <person name="Yang X."/>
            <person name="Li Y."/>
            <person name="Ning Z."/>
            <person name="He Z."/>
            <person name="Teodor R."/>
            <person name="Lu Y."/>
            <person name="Bowser T.A."/>
            <person name="Graham I.A."/>
            <person name="Ye K."/>
        </authorList>
    </citation>
    <scope>NUCLEOTIDE SEQUENCE [LARGE SCALE GENOMIC DNA]</scope>
    <source>
        <strain evidence="2">cv. HN1</strain>
        <tissue evidence="1">Leaves</tissue>
    </source>
</reference>
<protein>
    <submittedName>
        <fullName evidence="1">Uncharacterized protein</fullName>
    </submittedName>
</protein>
<organism evidence="1 2">
    <name type="scientific">Papaver somniferum</name>
    <name type="common">Opium poppy</name>
    <dbReference type="NCBI Taxonomy" id="3469"/>
    <lineage>
        <taxon>Eukaryota</taxon>
        <taxon>Viridiplantae</taxon>
        <taxon>Streptophyta</taxon>
        <taxon>Embryophyta</taxon>
        <taxon>Tracheophyta</taxon>
        <taxon>Spermatophyta</taxon>
        <taxon>Magnoliopsida</taxon>
        <taxon>Ranunculales</taxon>
        <taxon>Papaveraceae</taxon>
        <taxon>Papaveroideae</taxon>
        <taxon>Papaver</taxon>
    </lineage>
</organism>
<proteinExistence type="predicted"/>
<name>A0A4Y7JBC3_PAPSO</name>